<sequence length="130" mass="13854">MAAITSAAPITEGKVLNTVTNIAVEKRDYSGKATYYNTGLGACGITSNDSEMVVALSHDLYDTNKNSDNTSPFCGRQITLTWDGKSATVTVVDRGTFDGATNLDLSPAAFQVFAPLDQGVLQGISWNWIN</sequence>
<comment type="caution">
    <text evidence="1">The sequence shown here is derived from an EMBL/GenBank/DDBJ whole genome shotgun (WGS) entry which is preliminary data.</text>
</comment>
<organism evidence="1 2">
    <name type="scientific">Ambrosiozyma monospora</name>
    <name type="common">Yeast</name>
    <name type="synonym">Endomycopsis monosporus</name>
    <dbReference type="NCBI Taxonomy" id="43982"/>
    <lineage>
        <taxon>Eukaryota</taxon>
        <taxon>Fungi</taxon>
        <taxon>Dikarya</taxon>
        <taxon>Ascomycota</taxon>
        <taxon>Saccharomycotina</taxon>
        <taxon>Pichiomycetes</taxon>
        <taxon>Pichiales</taxon>
        <taxon>Pichiaceae</taxon>
        <taxon>Ambrosiozyma</taxon>
    </lineage>
</organism>
<accession>A0ACB5U749</accession>
<evidence type="ECO:0000313" key="2">
    <source>
        <dbReference type="Proteomes" id="UP001165064"/>
    </source>
</evidence>
<reference evidence="1" key="1">
    <citation type="submission" date="2023-04" db="EMBL/GenBank/DDBJ databases">
        <title>Ambrosiozyma monospora NBRC 10751.</title>
        <authorList>
            <person name="Ichikawa N."/>
            <person name="Sato H."/>
            <person name="Tonouchi N."/>
        </authorList>
    </citation>
    <scope>NUCLEOTIDE SEQUENCE</scope>
    <source>
        <strain evidence="1">NBRC 10751</strain>
    </source>
</reference>
<protein>
    <submittedName>
        <fullName evidence="1">Unnamed protein product</fullName>
    </submittedName>
</protein>
<keyword evidence="2" id="KW-1185">Reference proteome</keyword>
<dbReference type="Proteomes" id="UP001165064">
    <property type="component" value="Unassembled WGS sequence"/>
</dbReference>
<proteinExistence type="predicted"/>
<dbReference type="EMBL" id="BSXS01012912">
    <property type="protein sequence ID" value="GMF03234.1"/>
    <property type="molecule type" value="Genomic_DNA"/>
</dbReference>
<evidence type="ECO:0000313" key="1">
    <source>
        <dbReference type="EMBL" id="GMF03234.1"/>
    </source>
</evidence>
<gene>
    <name evidence="1" type="ORF">Amon02_001171000</name>
</gene>
<name>A0ACB5U749_AMBMO</name>